<dbReference type="KEGG" id="goe:100904789"/>
<accession>A0AAJ6QP96</accession>
<dbReference type="AlphaFoldDB" id="A0AAJ6QP96"/>
<feature type="signal peptide" evidence="1">
    <location>
        <begin position="1"/>
        <end position="20"/>
    </location>
</feature>
<sequence>MARSLMKVAALFAFAAPGSAASAFDANVMVDRILTEMGHEASRLGLDPITAPKFKLHAKGSGTEGEISTSFPEAIFTGLGSISRAERCSHLVRGSKLKMKCYVSLSEIKFAMNALLAVDGYPAKAFISTESSVGSNVLALIAIERTNGRVRVNVITPPTFALTTRVVKGGSSLVNQRYYSNFERALHDEISKQLATTLNGHYRRAVEGIVNRVVDL</sequence>
<evidence type="ECO:0000256" key="1">
    <source>
        <dbReference type="SAM" id="SignalP"/>
    </source>
</evidence>
<feature type="chain" id="PRO_5042615911" evidence="1">
    <location>
        <begin position="21"/>
        <end position="216"/>
    </location>
</feature>
<evidence type="ECO:0000313" key="2">
    <source>
        <dbReference type="Proteomes" id="UP000694867"/>
    </source>
</evidence>
<dbReference type="Proteomes" id="UP000694867">
    <property type="component" value="Unplaced"/>
</dbReference>
<name>A0AAJ6QP96_9ACAR</name>
<gene>
    <name evidence="3" type="primary">LOC100904789</name>
</gene>
<keyword evidence="2" id="KW-1185">Reference proteome</keyword>
<protein>
    <submittedName>
        <fullName evidence="3">Uncharacterized protein LOC100904789</fullName>
    </submittedName>
</protein>
<proteinExistence type="predicted"/>
<dbReference type="GeneID" id="100904789"/>
<reference evidence="3" key="1">
    <citation type="submission" date="2025-08" db="UniProtKB">
        <authorList>
            <consortium name="RefSeq"/>
        </authorList>
    </citation>
    <scope>IDENTIFICATION</scope>
</reference>
<organism evidence="2 3">
    <name type="scientific">Galendromus occidentalis</name>
    <name type="common">western predatory mite</name>
    <dbReference type="NCBI Taxonomy" id="34638"/>
    <lineage>
        <taxon>Eukaryota</taxon>
        <taxon>Metazoa</taxon>
        <taxon>Ecdysozoa</taxon>
        <taxon>Arthropoda</taxon>
        <taxon>Chelicerata</taxon>
        <taxon>Arachnida</taxon>
        <taxon>Acari</taxon>
        <taxon>Parasitiformes</taxon>
        <taxon>Mesostigmata</taxon>
        <taxon>Gamasina</taxon>
        <taxon>Phytoseioidea</taxon>
        <taxon>Phytoseiidae</taxon>
        <taxon>Typhlodrominae</taxon>
        <taxon>Galendromus</taxon>
    </lineage>
</organism>
<keyword evidence="1" id="KW-0732">Signal</keyword>
<evidence type="ECO:0000313" key="3">
    <source>
        <dbReference type="RefSeq" id="XP_003739353.1"/>
    </source>
</evidence>
<dbReference type="RefSeq" id="XP_003739353.1">
    <property type="nucleotide sequence ID" value="XM_003739305.1"/>
</dbReference>